<proteinExistence type="inferred from homology"/>
<dbReference type="GO" id="GO:0000455">
    <property type="term" value="P:enzyme-directed rRNA pseudouridine synthesis"/>
    <property type="evidence" value="ECO:0007669"/>
    <property type="project" value="UniProtKB-UniRule"/>
</dbReference>
<evidence type="ECO:0000256" key="3">
    <source>
        <dbReference type="ARBA" id="ARBA00022552"/>
    </source>
</evidence>
<dbReference type="GO" id="GO:0106388">
    <property type="term" value="F:rRNA small subunit aminocarboxypropyltransferase activity"/>
    <property type="evidence" value="ECO:0007669"/>
    <property type="project" value="UniProtKB-EC"/>
</dbReference>
<feature type="region of interest" description="Disordered" evidence="7">
    <location>
        <begin position="1"/>
        <end position="35"/>
    </location>
</feature>
<evidence type="ECO:0000256" key="5">
    <source>
        <dbReference type="ARBA" id="ARBA00022691"/>
    </source>
</evidence>
<dbReference type="HAMAP" id="MF_01116">
    <property type="entry name" value="TSR3"/>
    <property type="match status" value="1"/>
</dbReference>
<gene>
    <name evidence="6 10" type="primary">TSR3</name>
    <name evidence="10" type="ORF">ALECFALPRED_004243</name>
</gene>
<dbReference type="Pfam" id="PF04034">
    <property type="entry name" value="Ribo_biogen_C"/>
    <property type="match status" value="1"/>
</dbReference>
<dbReference type="InterPro" id="IPR007177">
    <property type="entry name" value="Tsr3_C"/>
</dbReference>
<dbReference type="OrthoDB" id="10262062at2759"/>
<dbReference type="PANTHER" id="PTHR20426:SF0">
    <property type="entry name" value="18S RRNA AMINOCARBOXYPROPYLTRANSFERASE"/>
    <property type="match status" value="1"/>
</dbReference>
<dbReference type="GO" id="GO:0005634">
    <property type="term" value="C:nucleus"/>
    <property type="evidence" value="ECO:0007669"/>
    <property type="project" value="UniProtKB-SubCell"/>
</dbReference>
<evidence type="ECO:0000313" key="10">
    <source>
        <dbReference type="EMBL" id="CAF9929079.1"/>
    </source>
</evidence>
<name>A0A8H3IW01_9LECA</name>
<feature type="compositionally biased region" description="Basic and acidic residues" evidence="7">
    <location>
        <begin position="298"/>
        <end position="308"/>
    </location>
</feature>
<comment type="catalytic activity">
    <reaction evidence="6">
        <text>an N(1)-methylpseudouridine in rRNA + S-adenosyl-L-methionine = N(1)-methyl-N(3)-[(3S)-3-amino-3-carboxypropyl]pseudouridine in rRNA + S-methyl-5'-thioadenosine + H(+)</text>
        <dbReference type="Rhea" id="RHEA:63296"/>
        <dbReference type="Rhea" id="RHEA-COMP:11634"/>
        <dbReference type="Rhea" id="RHEA-COMP:16310"/>
        <dbReference type="ChEBI" id="CHEBI:15378"/>
        <dbReference type="ChEBI" id="CHEBI:17509"/>
        <dbReference type="ChEBI" id="CHEBI:59789"/>
        <dbReference type="ChEBI" id="CHEBI:74890"/>
        <dbReference type="ChEBI" id="CHEBI:146234"/>
        <dbReference type="EC" id="2.5.1.157"/>
    </reaction>
</comment>
<comment type="function">
    <text evidence="6">Aminocarboxypropyltransferase that catalyzes the aminocarboxypropyl transfer on pseudouridine at position 1191 (Psi1191) in 18S rRNA. It constitutes the last step in biosynthesis of the hypermodified N1-methyl-N3-(3-amino-3-carboxypropyl) pseudouridine (m1acp3-Psi) conserved in eukaryotic 18S rRNA.</text>
</comment>
<dbReference type="GO" id="GO:0005737">
    <property type="term" value="C:cytoplasm"/>
    <property type="evidence" value="ECO:0007669"/>
    <property type="project" value="UniProtKB-SubCell"/>
</dbReference>
<keyword evidence="11" id="KW-1185">Reference proteome</keyword>
<feature type="binding site" evidence="6">
    <location>
        <position position="55"/>
    </location>
    <ligand>
        <name>S-adenosyl-L-methionine</name>
        <dbReference type="ChEBI" id="CHEBI:59789"/>
    </ligand>
</feature>
<organism evidence="10 11">
    <name type="scientific">Alectoria fallacina</name>
    <dbReference type="NCBI Taxonomy" id="1903189"/>
    <lineage>
        <taxon>Eukaryota</taxon>
        <taxon>Fungi</taxon>
        <taxon>Dikarya</taxon>
        <taxon>Ascomycota</taxon>
        <taxon>Pezizomycotina</taxon>
        <taxon>Lecanoromycetes</taxon>
        <taxon>OSLEUM clade</taxon>
        <taxon>Lecanoromycetidae</taxon>
        <taxon>Lecanorales</taxon>
        <taxon>Lecanorineae</taxon>
        <taxon>Parmeliaceae</taxon>
        <taxon>Alectoria</taxon>
    </lineage>
</organism>
<evidence type="ECO:0000256" key="4">
    <source>
        <dbReference type="ARBA" id="ARBA00022679"/>
    </source>
</evidence>
<feature type="compositionally biased region" description="Acidic residues" evidence="7">
    <location>
        <begin position="271"/>
        <end position="280"/>
    </location>
</feature>
<sequence length="393" mass="44205">MRHKKDAFSAKGKKHSNAPRHRPTPHNEDREAPNRRPPFKAACWDLEHCDPKRCSGKRLMHFGLMRELSVGQKFQGVVISPNAKKVVSAADKELLEQYGAAVVECSWVRIKEVPWGKIGGKCERLLPYLVAANSVNYGRPWRLNCAEALAACFFICGHEDWAHEVLAHFSYGEPFLEINAQLLKRYAACANEEEIKKAEEMWLAKIEREYSESRVEDGGIGGEDAWKGGNMNRRPVIDSDDEEEDDSDAPKSNDEDGEDGGVELGDPLAFSDEEDDEEEMAELRRRVLASKPFSNPSTEDKKPSERITRTLPVPVDSDSESGSDLGDNNAFDNIIDATPVTDRTGINAKQKLRRQEEARAVFTRSVVNAPKKCRNNLPLYRKFAPERCLTHLA</sequence>
<feature type="binding site" evidence="6">
    <location>
        <position position="141"/>
    </location>
    <ligand>
        <name>S-adenosyl-L-methionine</name>
        <dbReference type="ChEBI" id="CHEBI:59789"/>
    </ligand>
</feature>
<evidence type="ECO:0000259" key="8">
    <source>
        <dbReference type="Pfam" id="PF04034"/>
    </source>
</evidence>
<feature type="binding site" evidence="6">
    <location>
        <position position="103"/>
    </location>
    <ligand>
        <name>S-adenosyl-L-methionine</name>
        <dbReference type="ChEBI" id="CHEBI:59789"/>
    </ligand>
</feature>
<dbReference type="InterPro" id="IPR022968">
    <property type="entry name" value="Tsr3-like"/>
</dbReference>
<feature type="compositionally biased region" description="Acidic residues" evidence="7">
    <location>
        <begin position="238"/>
        <end position="247"/>
    </location>
</feature>
<accession>A0A8H3IW01</accession>
<dbReference type="Pfam" id="PF04068">
    <property type="entry name" value="Fer4_RLI"/>
    <property type="match status" value="1"/>
</dbReference>
<feature type="domain" description="RNase L inhibitor RLI-like possible metal-binding" evidence="9">
    <location>
        <begin position="40"/>
        <end position="73"/>
    </location>
</feature>
<dbReference type="PANTHER" id="PTHR20426">
    <property type="entry name" value="RIBOSOME BIOGENESIS PROTEIN TSR3 HOMOLOG"/>
    <property type="match status" value="1"/>
</dbReference>
<keyword evidence="6" id="KW-0539">Nucleus</keyword>
<comment type="similarity">
    <text evidence="6">Belongs to the TDD superfamily. TSR3 family.</text>
</comment>
<comment type="subcellular location">
    <subcellularLocation>
        <location evidence="6">Cytoplasm</location>
    </subcellularLocation>
    <subcellularLocation>
        <location evidence="6">Nucleus</location>
    </subcellularLocation>
</comment>
<feature type="compositionally biased region" description="Basic and acidic residues" evidence="7">
    <location>
        <begin position="25"/>
        <end position="34"/>
    </location>
</feature>
<evidence type="ECO:0000313" key="11">
    <source>
        <dbReference type="Proteomes" id="UP000664203"/>
    </source>
</evidence>
<keyword evidence="2 6" id="KW-0690">Ribosome biogenesis</keyword>
<dbReference type="Proteomes" id="UP000664203">
    <property type="component" value="Unassembled WGS sequence"/>
</dbReference>
<comment type="catalytic activity">
    <reaction evidence="6">
        <text>N(1)-methylpseudouridine(1191) in yeast 18S rRNA + S-adenosyl-L-methionine = N(1)-methyl-N(3)-[(3S)-3-amino-3-carboxypropyl]pseudouridine(1191) in yeast 18S rRNA + S-methyl-5'-thioadenosine + H(+)</text>
        <dbReference type="Rhea" id="RHEA:63300"/>
        <dbReference type="Rhea" id="RHEA-COMP:13852"/>
        <dbReference type="Rhea" id="RHEA-COMP:16309"/>
        <dbReference type="ChEBI" id="CHEBI:15378"/>
        <dbReference type="ChEBI" id="CHEBI:17509"/>
        <dbReference type="ChEBI" id="CHEBI:59789"/>
        <dbReference type="ChEBI" id="CHEBI:74890"/>
        <dbReference type="ChEBI" id="CHEBI:146234"/>
    </reaction>
</comment>
<dbReference type="EC" id="2.5.1.157" evidence="6"/>
<keyword evidence="4 6" id="KW-0808">Transferase</keyword>
<dbReference type="GO" id="GO:0030490">
    <property type="term" value="P:maturation of SSU-rRNA"/>
    <property type="evidence" value="ECO:0007669"/>
    <property type="project" value="TreeGrafter"/>
</dbReference>
<feature type="compositionally biased region" description="Basic residues" evidence="7">
    <location>
        <begin position="1"/>
        <end position="24"/>
    </location>
</feature>
<feature type="domain" description="16S/18S rRNA aminocarboxypropyltransferase Tsr3 C-terminal" evidence="8">
    <location>
        <begin position="77"/>
        <end position="203"/>
    </location>
</feature>
<dbReference type="InterPro" id="IPR007209">
    <property type="entry name" value="RNaseL-inhib-like_metal-bd_dom"/>
</dbReference>
<keyword evidence="1 6" id="KW-0963">Cytoplasm</keyword>
<evidence type="ECO:0000256" key="6">
    <source>
        <dbReference type="HAMAP-Rule" id="MF_03146"/>
    </source>
</evidence>
<comment type="caution">
    <text evidence="10">The sequence shown here is derived from an EMBL/GenBank/DDBJ whole genome shotgun (WGS) entry which is preliminary data.</text>
</comment>
<feature type="region of interest" description="Disordered" evidence="7">
    <location>
        <begin position="213"/>
        <end position="328"/>
    </location>
</feature>
<feature type="binding site" evidence="6">
    <location>
        <position position="126"/>
    </location>
    <ligand>
        <name>S-adenosyl-L-methionine</name>
        <dbReference type="ChEBI" id="CHEBI:59789"/>
    </ligand>
</feature>
<evidence type="ECO:0000256" key="7">
    <source>
        <dbReference type="SAM" id="MobiDB-lite"/>
    </source>
</evidence>
<keyword evidence="3 6" id="KW-0698">rRNA processing</keyword>
<evidence type="ECO:0000259" key="9">
    <source>
        <dbReference type="Pfam" id="PF04068"/>
    </source>
</evidence>
<protein>
    <recommendedName>
        <fullName evidence="6">18S rRNA aminocarboxypropyltransferase</fullName>
        <ecNumber evidence="6">2.5.1.157</ecNumber>
    </recommendedName>
</protein>
<keyword evidence="5 6" id="KW-0949">S-adenosyl-L-methionine</keyword>
<dbReference type="GO" id="GO:1904047">
    <property type="term" value="F:S-adenosyl-L-methionine binding"/>
    <property type="evidence" value="ECO:0007669"/>
    <property type="project" value="UniProtKB-UniRule"/>
</dbReference>
<evidence type="ECO:0000256" key="1">
    <source>
        <dbReference type="ARBA" id="ARBA00022490"/>
    </source>
</evidence>
<dbReference type="AlphaFoldDB" id="A0A8H3IW01"/>
<dbReference type="EMBL" id="CAJPDR010000262">
    <property type="protein sequence ID" value="CAF9929079.1"/>
    <property type="molecule type" value="Genomic_DNA"/>
</dbReference>
<evidence type="ECO:0000256" key="2">
    <source>
        <dbReference type="ARBA" id="ARBA00022517"/>
    </source>
</evidence>
<reference evidence="10" key="1">
    <citation type="submission" date="2021-03" db="EMBL/GenBank/DDBJ databases">
        <authorList>
            <person name="Tagirdzhanova G."/>
        </authorList>
    </citation>
    <scope>NUCLEOTIDE SEQUENCE</scope>
</reference>